<proteinExistence type="predicted"/>
<evidence type="ECO:0000259" key="4">
    <source>
        <dbReference type="PROSITE" id="PS50961"/>
    </source>
</evidence>
<name>A0A7D8UY08_VANHU</name>
<protein>
    <recommendedName>
        <fullName evidence="4">HTH La-type RNA-binding domain-containing protein</fullName>
    </recommendedName>
</protein>
<dbReference type="GO" id="GO:0003723">
    <property type="term" value="F:RNA binding"/>
    <property type="evidence" value="ECO:0007669"/>
    <property type="project" value="UniProtKB-UniRule"/>
</dbReference>
<sequence length="346" mass="36954">MSRSGSQQSKRTEDRAARSSSTGTLPQTGFPSSSSANLPRPPRQARDREGRGGSYGGGRGRAGYRSVPATPRLYREQLSPLQGNVELANLYRQGGYAMPYGYFPLPAQYVVSGSFDPAQANYAGVPASFPRAAPPPAPVTQVPGLDPLRVYVLGQIEYYFSVQNLAMDFFLRQQMDSEGWIDTAMIASFNRIKQMVTDVALVTEVMTMSSLLEVKDDKVRLAGGAAKRWVLPDAKPSKFEASPAYAPSPKKAAGEGTEVSHGIPASMDASALGLEDLDLLMPTSPQPKFDVENALMKSSASTNMSSAASALASDDAKTLTPTTTATSVTEEADDVFEDKPKAAGHE</sequence>
<feature type="compositionally biased region" description="Low complexity" evidence="3">
    <location>
        <begin position="241"/>
        <end position="251"/>
    </location>
</feature>
<evidence type="ECO:0000256" key="1">
    <source>
        <dbReference type="ARBA" id="ARBA00022884"/>
    </source>
</evidence>
<organism evidence="5 6">
    <name type="scientific">Vanrija humicola</name>
    <name type="common">Yeast</name>
    <name type="synonym">Cryptococcus humicola</name>
    <dbReference type="NCBI Taxonomy" id="5417"/>
    <lineage>
        <taxon>Eukaryota</taxon>
        <taxon>Fungi</taxon>
        <taxon>Dikarya</taxon>
        <taxon>Basidiomycota</taxon>
        <taxon>Agaricomycotina</taxon>
        <taxon>Tremellomycetes</taxon>
        <taxon>Trichosporonales</taxon>
        <taxon>Trichosporonaceae</taxon>
        <taxon>Vanrija</taxon>
    </lineage>
</organism>
<evidence type="ECO:0000313" key="5">
    <source>
        <dbReference type="EMBL" id="TXT08654.1"/>
    </source>
</evidence>
<evidence type="ECO:0000256" key="3">
    <source>
        <dbReference type="SAM" id="MobiDB-lite"/>
    </source>
</evidence>
<comment type="caution">
    <text evidence="5">The sequence shown here is derived from an EMBL/GenBank/DDBJ whole genome shotgun (WGS) entry which is preliminary data.</text>
</comment>
<dbReference type="InterPro" id="IPR036390">
    <property type="entry name" value="WH_DNA-bd_sf"/>
</dbReference>
<dbReference type="CDD" id="cd07323">
    <property type="entry name" value="LAM"/>
    <property type="match status" value="1"/>
</dbReference>
<dbReference type="InterPro" id="IPR006630">
    <property type="entry name" value="La_HTH"/>
</dbReference>
<dbReference type="AlphaFoldDB" id="A0A7D8UY08"/>
<dbReference type="PROSITE" id="PS50961">
    <property type="entry name" value="HTH_LA"/>
    <property type="match status" value="1"/>
</dbReference>
<dbReference type="GO" id="GO:0010494">
    <property type="term" value="C:cytoplasmic stress granule"/>
    <property type="evidence" value="ECO:0007669"/>
    <property type="project" value="TreeGrafter"/>
</dbReference>
<feature type="domain" description="HTH La-type RNA-binding" evidence="4">
    <location>
        <begin position="142"/>
        <end position="232"/>
    </location>
</feature>
<dbReference type="Proteomes" id="UP000473826">
    <property type="component" value="Unassembled WGS sequence"/>
</dbReference>
<dbReference type="GO" id="GO:0045727">
    <property type="term" value="P:positive regulation of translation"/>
    <property type="evidence" value="ECO:0007669"/>
    <property type="project" value="TreeGrafter"/>
</dbReference>
<dbReference type="InterPro" id="IPR036388">
    <property type="entry name" value="WH-like_DNA-bd_sf"/>
</dbReference>
<dbReference type="Pfam" id="PF05383">
    <property type="entry name" value="La"/>
    <property type="match status" value="1"/>
</dbReference>
<dbReference type="EMBL" id="QKWK01000007">
    <property type="protein sequence ID" value="TXT08654.1"/>
    <property type="molecule type" value="Genomic_DNA"/>
</dbReference>
<evidence type="ECO:0000256" key="2">
    <source>
        <dbReference type="PROSITE-ProRule" id="PRU00332"/>
    </source>
</evidence>
<dbReference type="SMART" id="SM00715">
    <property type="entry name" value="LA"/>
    <property type="match status" value="1"/>
</dbReference>
<feature type="compositionally biased region" description="Basic and acidic residues" evidence="3">
    <location>
        <begin position="337"/>
        <end position="346"/>
    </location>
</feature>
<feature type="region of interest" description="Disordered" evidence="3">
    <location>
        <begin position="295"/>
        <end position="346"/>
    </location>
</feature>
<reference evidence="5 6" key="1">
    <citation type="journal article" date="2019" name="PLoS Genet.">
        <title>Convergent evolution of linked mating-type loci in basidiomycete fungi.</title>
        <authorList>
            <person name="Sun S."/>
            <person name="Coelho M.A."/>
            <person name="Heitman J."/>
            <person name="Nowrousian M."/>
        </authorList>
    </citation>
    <scope>NUCLEOTIDE SEQUENCE [LARGE SCALE GENOMIC DNA]</scope>
    <source>
        <strain evidence="5 6">CBS 4282</strain>
    </source>
</reference>
<feature type="region of interest" description="Disordered" evidence="3">
    <location>
        <begin position="1"/>
        <end position="66"/>
    </location>
</feature>
<dbReference type="GO" id="GO:0005829">
    <property type="term" value="C:cytosol"/>
    <property type="evidence" value="ECO:0007669"/>
    <property type="project" value="TreeGrafter"/>
</dbReference>
<keyword evidence="1 2" id="KW-0694">RNA-binding</keyword>
<feature type="compositionally biased region" description="Polar residues" evidence="3">
    <location>
        <begin position="18"/>
        <end position="37"/>
    </location>
</feature>
<dbReference type="Gene3D" id="1.10.10.10">
    <property type="entry name" value="Winged helix-like DNA-binding domain superfamily/Winged helix DNA-binding domain"/>
    <property type="match status" value="1"/>
</dbReference>
<dbReference type="PANTHER" id="PTHR22792:SF132">
    <property type="entry name" value="LA-RELATED PROTEIN 1"/>
    <property type="match status" value="1"/>
</dbReference>
<feature type="compositionally biased region" description="Gly residues" evidence="3">
    <location>
        <begin position="52"/>
        <end position="61"/>
    </location>
</feature>
<gene>
    <name evidence="5" type="ORF">VHUM_02782</name>
</gene>
<evidence type="ECO:0000313" key="6">
    <source>
        <dbReference type="Proteomes" id="UP000473826"/>
    </source>
</evidence>
<feature type="region of interest" description="Disordered" evidence="3">
    <location>
        <begin position="239"/>
        <end position="263"/>
    </location>
</feature>
<feature type="compositionally biased region" description="Low complexity" evidence="3">
    <location>
        <begin position="295"/>
        <end position="329"/>
    </location>
</feature>
<dbReference type="PANTHER" id="PTHR22792">
    <property type="entry name" value="LUPUS LA PROTEIN-RELATED"/>
    <property type="match status" value="1"/>
</dbReference>
<accession>A0A7D8UY08</accession>
<dbReference type="InterPro" id="IPR045180">
    <property type="entry name" value="La_dom_prot"/>
</dbReference>
<keyword evidence="6" id="KW-1185">Reference proteome</keyword>
<dbReference type="SUPFAM" id="SSF46785">
    <property type="entry name" value="Winged helix' DNA-binding domain"/>
    <property type="match status" value="1"/>
</dbReference>
<dbReference type="OrthoDB" id="340227at2759"/>